<keyword evidence="1" id="KW-1185">Reference proteome</keyword>
<name>A0A915MNV8_MELJA</name>
<dbReference type="WBParaSite" id="scaffold48843_cov294.g24875">
    <property type="protein sequence ID" value="scaffold48843_cov294.g24875"/>
    <property type="gene ID" value="scaffold48843_cov294.g24875"/>
</dbReference>
<reference evidence="2" key="1">
    <citation type="submission" date="2022-11" db="UniProtKB">
        <authorList>
            <consortium name="WormBaseParasite"/>
        </authorList>
    </citation>
    <scope>IDENTIFICATION</scope>
</reference>
<dbReference type="AlphaFoldDB" id="A0A915MNV8"/>
<organism evidence="1 2">
    <name type="scientific">Meloidogyne javanica</name>
    <name type="common">Root-knot nematode worm</name>
    <dbReference type="NCBI Taxonomy" id="6303"/>
    <lineage>
        <taxon>Eukaryota</taxon>
        <taxon>Metazoa</taxon>
        <taxon>Ecdysozoa</taxon>
        <taxon>Nematoda</taxon>
        <taxon>Chromadorea</taxon>
        <taxon>Rhabditida</taxon>
        <taxon>Tylenchina</taxon>
        <taxon>Tylenchomorpha</taxon>
        <taxon>Tylenchoidea</taxon>
        <taxon>Meloidogynidae</taxon>
        <taxon>Meloidogyninae</taxon>
        <taxon>Meloidogyne</taxon>
        <taxon>Meloidogyne incognita group</taxon>
    </lineage>
</organism>
<accession>A0A915MNV8</accession>
<dbReference type="Proteomes" id="UP000887561">
    <property type="component" value="Unplaced"/>
</dbReference>
<evidence type="ECO:0000313" key="1">
    <source>
        <dbReference type="Proteomes" id="UP000887561"/>
    </source>
</evidence>
<proteinExistence type="predicted"/>
<protein>
    <submittedName>
        <fullName evidence="2">Uncharacterized protein</fullName>
    </submittedName>
</protein>
<evidence type="ECO:0000313" key="2">
    <source>
        <dbReference type="WBParaSite" id="scaffold48843_cov294.g24875"/>
    </source>
</evidence>
<sequence length="94" mass="10793">MEQLDLQVSTLNLIDNPQVEIGNEYKHILDYLHQQIYSFGIAEFYETAGSFAIFEYLKIGKTFNVFPGIIPPAFLQFFGINLVKQIREGHTVIP</sequence>